<evidence type="ECO:0000256" key="2">
    <source>
        <dbReference type="ARBA" id="ARBA00022630"/>
    </source>
</evidence>
<dbReference type="InterPro" id="IPR029479">
    <property type="entry name" value="Nitroreductase"/>
</dbReference>
<dbReference type="GO" id="GO:0016491">
    <property type="term" value="F:oxidoreductase activity"/>
    <property type="evidence" value="ECO:0007669"/>
    <property type="project" value="UniProtKB-UniRule"/>
</dbReference>
<evidence type="ECO:0000256" key="4">
    <source>
        <dbReference type="ARBA" id="ARBA00022857"/>
    </source>
</evidence>
<dbReference type="RefSeq" id="WP_089073829.1">
    <property type="nucleotide sequence ID" value="NZ_CBCSAM010000006.1"/>
</dbReference>
<dbReference type="KEGG" id="pmai:CF386_07585"/>
<dbReference type="EC" id="1.-.-.-" evidence="7"/>
<sequence>MQALDLLLNRYSSSRLQAPAPKADELETILKAGLRAPDHGNLTPWKFIISQDVGIEKLSQIFEAAAQDANESEEDQQRAKLAPFRAPLIITVVSTADANAKIPVIEQNISTGCTVHAMEMAAYSLGYGSMWRTGKWAYNSFINSALNLKESDQIIGFLYIGSRLPRERKPDLPHRPLENYVEYLD</sequence>
<dbReference type="PANTHER" id="PTHR43821:SF1">
    <property type="entry name" value="NAD(P)H NITROREDUCTASE YDJA-RELATED"/>
    <property type="match status" value="1"/>
</dbReference>
<dbReference type="Pfam" id="PF00881">
    <property type="entry name" value="Nitroreductase"/>
    <property type="match status" value="1"/>
</dbReference>
<evidence type="ECO:0000256" key="1">
    <source>
        <dbReference type="ARBA" id="ARBA00007118"/>
    </source>
</evidence>
<evidence type="ECO:0000256" key="3">
    <source>
        <dbReference type="ARBA" id="ARBA00022643"/>
    </source>
</evidence>
<keyword evidence="6 7" id="KW-0520">NAD</keyword>
<evidence type="ECO:0000256" key="5">
    <source>
        <dbReference type="ARBA" id="ARBA00023002"/>
    </source>
</evidence>
<keyword evidence="4 7" id="KW-0521">NADP</keyword>
<feature type="binding site" description="in other chain" evidence="8">
    <location>
        <begin position="131"/>
        <end position="133"/>
    </location>
    <ligand>
        <name>FMN</name>
        <dbReference type="ChEBI" id="CHEBI:58210"/>
        <note>ligand shared between dimeric partners</note>
    </ligand>
</feature>
<protein>
    <recommendedName>
        <fullName evidence="7">Putative NAD(P)H nitroreductase</fullName>
        <ecNumber evidence="7">1.-.-.-</ecNumber>
    </recommendedName>
</protein>
<keyword evidence="2 7" id="KW-0285">Flavoprotein</keyword>
<evidence type="ECO:0000256" key="6">
    <source>
        <dbReference type="ARBA" id="ARBA00023027"/>
    </source>
</evidence>
<dbReference type="InterPro" id="IPR000415">
    <property type="entry name" value="Nitroreductase-like"/>
</dbReference>
<reference evidence="10 11" key="1">
    <citation type="journal article" date="2016" name="Int. J. Syst. Evol. Microbiol.">
        <title>Paraphotobacterium marinum gen. nov., sp. nov., a member of the family Vibrionaceae, isolated from surface seawater.</title>
        <authorList>
            <person name="Huang Z."/>
            <person name="Dong C."/>
            <person name="Shao Z."/>
        </authorList>
    </citation>
    <scope>NUCLEOTIDE SEQUENCE [LARGE SCALE GENOMIC DNA]</scope>
    <source>
        <strain evidence="10 11">NSCS20N07D</strain>
    </source>
</reference>
<feature type="binding site" evidence="8">
    <location>
        <position position="39"/>
    </location>
    <ligand>
        <name>FMN</name>
        <dbReference type="ChEBI" id="CHEBI:58210"/>
        <note>ligand shared between dimeric partners</note>
    </ligand>
</feature>
<proteinExistence type="inferred from homology"/>
<comment type="cofactor">
    <cofactor evidence="8">
        <name>FMN</name>
        <dbReference type="ChEBI" id="CHEBI:58210"/>
    </cofactor>
    <text evidence="8">Binds 1 FMN per subunit.</text>
</comment>
<gene>
    <name evidence="10" type="ORF">CF386_07585</name>
</gene>
<dbReference type="Gene3D" id="3.40.109.10">
    <property type="entry name" value="NADH Oxidase"/>
    <property type="match status" value="1"/>
</dbReference>
<feature type="domain" description="Nitroreductase" evidence="9">
    <location>
        <begin position="9"/>
        <end position="161"/>
    </location>
</feature>
<keyword evidence="5 7" id="KW-0560">Oxidoreductase</keyword>
<dbReference type="OrthoDB" id="9804207at2"/>
<name>A0A220VF41_9GAMM</name>
<dbReference type="Proteomes" id="UP000242175">
    <property type="component" value="Chromosome small"/>
</dbReference>
<dbReference type="CDD" id="cd02135">
    <property type="entry name" value="YdjA-like"/>
    <property type="match status" value="1"/>
</dbReference>
<dbReference type="AlphaFoldDB" id="A0A220VF41"/>
<evidence type="ECO:0000313" key="10">
    <source>
        <dbReference type="EMBL" id="ASK78921.1"/>
    </source>
</evidence>
<organism evidence="10 11">
    <name type="scientific">Paraphotobacterium marinum</name>
    <dbReference type="NCBI Taxonomy" id="1755811"/>
    <lineage>
        <taxon>Bacteria</taxon>
        <taxon>Pseudomonadati</taxon>
        <taxon>Pseudomonadota</taxon>
        <taxon>Gammaproteobacteria</taxon>
        <taxon>Vibrionales</taxon>
        <taxon>Vibrionaceae</taxon>
        <taxon>Paraphotobacterium</taxon>
    </lineage>
</organism>
<comment type="similarity">
    <text evidence="1 7">Belongs to the nitroreductase family.</text>
</comment>
<dbReference type="PANTHER" id="PTHR43821">
    <property type="entry name" value="NAD(P)H NITROREDUCTASE YDJA-RELATED"/>
    <property type="match status" value="1"/>
</dbReference>
<feature type="binding site" evidence="8">
    <location>
        <position position="35"/>
    </location>
    <ligand>
        <name>FMN</name>
        <dbReference type="ChEBI" id="CHEBI:58210"/>
        <note>ligand shared between dimeric partners</note>
    </ligand>
</feature>
<keyword evidence="3 7" id="KW-0288">FMN</keyword>
<keyword evidence="11" id="KW-1185">Reference proteome</keyword>
<evidence type="ECO:0000256" key="7">
    <source>
        <dbReference type="PIRNR" id="PIRNR000232"/>
    </source>
</evidence>
<evidence type="ECO:0000256" key="8">
    <source>
        <dbReference type="PIRSR" id="PIRSR000232-1"/>
    </source>
</evidence>
<accession>A0A220VF41</accession>
<dbReference type="InterPro" id="IPR052530">
    <property type="entry name" value="NAD(P)H_nitroreductase"/>
</dbReference>
<dbReference type="InterPro" id="IPR026021">
    <property type="entry name" value="YdjA-like"/>
</dbReference>
<feature type="binding site" description="in other chain" evidence="8">
    <location>
        <begin position="10"/>
        <end position="12"/>
    </location>
    <ligand>
        <name>FMN</name>
        <dbReference type="ChEBI" id="CHEBI:58210"/>
        <note>ligand shared between dimeric partners</note>
    </ligand>
</feature>
<dbReference type="SUPFAM" id="SSF55469">
    <property type="entry name" value="FMN-dependent nitroreductase-like"/>
    <property type="match status" value="1"/>
</dbReference>
<evidence type="ECO:0000313" key="11">
    <source>
        <dbReference type="Proteomes" id="UP000242175"/>
    </source>
</evidence>
<dbReference type="NCBIfam" id="NF008088">
    <property type="entry name" value="PRK10828.1"/>
    <property type="match status" value="1"/>
</dbReference>
<dbReference type="PIRSF" id="PIRSF000232">
    <property type="entry name" value="YdjA"/>
    <property type="match status" value="1"/>
</dbReference>
<dbReference type="EMBL" id="CP022356">
    <property type="protein sequence ID" value="ASK78921.1"/>
    <property type="molecule type" value="Genomic_DNA"/>
</dbReference>
<evidence type="ECO:0000259" key="9">
    <source>
        <dbReference type="Pfam" id="PF00881"/>
    </source>
</evidence>